<evidence type="ECO:0000313" key="2">
    <source>
        <dbReference type="Proteomes" id="UP000004169"/>
    </source>
</evidence>
<keyword evidence="2" id="KW-1185">Reference proteome</keyword>
<accession>H8FWF8</accession>
<dbReference type="Proteomes" id="UP000004169">
    <property type="component" value="Unassembled WGS sequence"/>
</dbReference>
<dbReference type="AlphaFoldDB" id="H8FWF8"/>
<dbReference type="STRING" id="1150626.PHAMO_400077"/>
<name>H8FWF8_MAGML</name>
<organism evidence="1 2">
    <name type="scientific">Magnetospirillum molischianum DSM 120</name>
    <dbReference type="NCBI Taxonomy" id="1150626"/>
    <lineage>
        <taxon>Bacteria</taxon>
        <taxon>Pseudomonadati</taxon>
        <taxon>Pseudomonadota</taxon>
        <taxon>Alphaproteobacteria</taxon>
        <taxon>Rhodospirillales</taxon>
        <taxon>Rhodospirillaceae</taxon>
        <taxon>Magnetospirillum</taxon>
    </lineage>
</organism>
<sequence length="298" mass="31509">MLGSGHVDAVLGAHGGEAARVSLADGPELPVLVMTVDLAKDHRGLGRVIFGKVVAGDLFVRLIVDDADEGVLDLPEILLPAFGVVDGDGDRHGLNVRREEVEVNLDRFVVAVATAGLIVAGVLDRAVDRLQVVVEDECLLVRDLVVRPEHKRRGVQVEVGTVGGTGIPAEADQYPLETGLALGQADVSALAQRNGHVLHLPPVSGQHDRWVVGQLKHRPVIGHLPVAPNAALHVGEPIPSPAVPSPTQCQVEVEDSHPEALGHVLRLPLGLGRLGCLVLLRPGERRDDAGGQRAEDDQ</sequence>
<comment type="caution">
    <text evidence="1">The sequence shown here is derived from an EMBL/GenBank/DDBJ whole genome shotgun (WGS) entry which is preliminary data.</text>
</comment>
<evidence type="ECO:0000313" key="1">
    <source>
        <dbReference type="EMBL" id="CCG42696.1"/>
    </source>
</evidence>
<protein>
    <submittedName>
        <fullName evidence="1">Uncharacterized protein</fullName>
    </submittedName>
</protein>
<dbReference type="EMBL" id="CAHP01000035">
    <property type="protein sequence ID" value="CCG42696.1"/>
    <property type="molecule type" value="Genomic_DNA"/>
</dbReference>
<gene>
    <name evidence="1" type="ORF">PHAMO_400077</name>
</gene>
<reference evidence="1 2" key="1">
    <citation type="journal article" date="2012" name="J. Bacteriol.">
        <title>Draft Genome Sequence of the Purple Photosynthetic Bacterium Phaeospirillum molischianum DSM120, a Particularly Versatile Bacterium.</title>
        <authorList>
            <person name="Duquesne K."/>
            <person name="Prima V."/>
            <person name="Ji B."/>
            <person name="Rouy Z."/>
            <person name="Medigue C."/>
            <person name="Talla E."/>
            <person name="Sturgis J.N."/>
        </authorList>
    </citation>
    <scope>NUCLEOTIDE SEQUENCE [LARGE SCALE GENOMIC DNA]</scope>
    <source>
        <strain evidence="2">DSM120</strain>
    </source>
</reference>
<proteinExistence type="predicted"/>